<evidence type="ECO:0000259" key="10">
    <source>
        <dbReference type="PROSITE" id="PS50011"/>
    </source>
</evidence>
<evidence type="ECO:0000256" key="5">
    <source>
        <dbReference type="ARBA" id="ARBA00022777"/>
    </source>
</evidence>
<dbReference type="Pfam" id="PF00069">
    <property type="entry name" value="Pkinase"/>
    <property type="match status" value="1"/>
</dbReference>
<keyword evidence="12" id="KW-1185">Reference proteome</keyword>
<evidence type="ECO:0000256" key="2">
    <source>
        <dbReference type="ARBA" id="ARBA00022527"/>
    </source>
</evidence>
<dbReference type="Gene3D" id="3.30.200.20">
    <property type="entry name" value="Phosphorylase Kinase, domain 1"/>
    <property type="match status" value="1"/>
</dbReference>
<dbReference type="InterPro" id="IPR017441">
    <property type="entry name" value="Protein_kinase_ATP_BS"/>
</dbReference>
<dbReference type="EMBL" id="JAACJJ010000042">
    <property type="protein sequence ID" value="KAF5316661.1"/>
    <property type="molecule type" value="Genomic_DNA"/>
</dbReference>
<feature type="region of interest" description="Disordered" evidence="9">
    <location>
        <begin position="493"/>
        <end position="524"/>
    </location>
</feature>
<dbReference type="GO" id="GO:0004707">
    <property type="term" value="F:MAP kinase activity"/>
    <property type="evidence" value="ECO:0007669"/>
    <property type="project" value="UniProtKB-EC"/>
</dbReference>
<evidence type="ECO:0000256" key="9">
    <source>
        <dbReference type="SAM" id="MobiDB-lite"/>
    </source>
</evidence>
<evidence type="ECO:0000313" key="11">
    <source>
        <dbReference type="EMBL" id="KAF5316661.1"/>
    </source>
</evidence>
<dbReference type="PROSITE" id="PS01351">
    <property type="entry name" value="MAPK"/>
    <property type="match status" value="1"/>
</dbReference>
<reference evidence="11 12" key="1">
    <citation type="journal article" date="2020" name="ISME J.">
        <title>Uncovering the hidden diversity of litter-decomposition mechanisms in mushroom-forming fungi.</title>
        <authorList>
            <person name="Floudas D."/>
            <person name="Bentzer J."/>
            <person name="Ahren D."/>
            <person name="Johansson T."/>
            <person name="Persson P."/>
            <person name="Tunlid A."/>
        </authorList>
    </citation>
    <scope>NUCLEOTIDE SEQUENCE [LARGE SCALE GENOMIC DNA]</scope>
    <source>
        <strain evidence="11 12">CBS 101986</strain>
    </source>
</reference>
<dbReference type="Proteomes" id="UP000567179">
    <property type="component" value="Unassembled WGS sequence"/>
</dbReference>
<keyword evidence="4 7" id="KW-0547">Nucleotide-binding</keyword>
<feature type="region of interest" description="Disordered" evidence="9">
    <location>
        <begin position="660"/>
        <end position="697"/>
    </location>
</feature>
<dbReference type="GO" id="GO:0005524">
    <property type="term" value="F:ATP binding"/>
    <property type="evidence" value="ECO:0007669"/>
    <property type="project" value="UniProtKB-UniRule"/>
</dbReference>
<dbReference type="PROSITE" id="PS00108">
    <property type="entry name" value="PROTEIN_KINASE_ST"/>
    <property type="match status" value="1"/>
</dbReference>
<evidence type="ECO:0000256" key="4">
    <source>
        <dbReference type="ARBA" id="ARBA00022741"/>
    </source>
</evidence>
<keyword evidence="2 8" id="KW-0723">Serine/threonine-protein kinase</keyword>
<feature type="region of interest" description="Disordered" evidence="9">
    <location>
        <begin position="1"/>
        <end position="55"/>
    </location>
</feature>
<comment type="caution">
    <text evidence="11">The sequence shown here is derived from an EMBL/GenBank/DDBJ whole genome shotgun (WGS) entry which is preliminary data.</text>
</comment>
<evidence type="ECO:0000256" key="7">
    <source>
        <dbReference type="PROSITE-ProRule" id="PRU10141"/>
    </source>
</evidence>
<feature type="compositionally biased region" description="Basic and acidic residues" evidence="9">
    <location>
        <begin position="7"/>
        <end position="21"/>
    </location>
</feature>
<dbReference type="InterPro" id="IPR000719">
    <property type="entry name" value="Prot_kinase_dom"/>
</dbReference>
<dbReference type="FunFam" id="1.10.510.10:FF:000013">
    <property type="entry name" value="Mitogen-activated protein kinase"/>
    <property type="match status" value="1"/>
</dbReference>
<keyword evidence="8" id="KW-0460">Magnesium</keyword>
<dbReference type="PROSITE" id="PS00107">
    <property type="entry name" value="PROTEIN_KINASE_ATP"/>
    <property type="match status" value="1"/>
</dbReference>
<protein>
    <recommendedName>
        <fullName evidence="1 8">Mitogen-activated protein kinase</fullName>
        <ecNumber evidence="1 8">2.7.11.24</ecNumber>
    </recommendedName>
</protein>
<name>A0A8H5EY67_9AGAR</name>
<dbReference type="CDD" id="cd07834">
    <property type="entry name" value="STKc_MAPK"/>
    <property type="match status" value="1"/>
</dbReference>
<keyword evidence="5 8" id="KW-0418">Kinase</keyword>
<dbReference type="SUPFAM" id="SSF56112">
    <property type="entry name" value="Protein kinase-like (PK-like)"/>
    <property type="match status" value="1"/>
</dbReference>
<accession>A0A8H5EY67</accession>
<dbReference type="InterPro" id="IPR011009">
    <property type="entry name" value="Kinase-like_dom_sf"/>
</dbReference>
<keyword evidence="6 7" id="KW-0067">ATP-binding</keyword>
<dbReference type="InterPro" id="IPR003527">
    <property type="entry name" value="MAP_kinase_CS"/>
</dbReference>
<organism evidence="11 12">
    <name type="scientific">Psilocybe cf. subviscida</name>
    <dbReference type="NCBI Taxonomy" id="2480587"/>
    <lineage>
        <taxon>Eukaryota</taxon>
        <taxon>Fungi</taxon>
        <taxon>Dikarya</taxon>
        <taxon>Basidiomycota</taxon>
        <taxon>Agaricomycotina</taxon>
        <taxon>Agaricomycetes</taxon>
        <taxon>Agaricomycetidae</taxon>
        <taxon>Agaricales</taxon>
        <taxon>Agaricineae</taxon>
        <taxon>Strophariaceae</taxon>
        <taxon>Psilocybe</taxon>
    </lineage>
</organism>
<dbReference type="SMART" id="SM00220">
    <property type="entry name" value="S_TKc"/>
    <property type="match status" value="1"/>
</dbReference>
<sequence>MAQPEGSPRRSTRESRGRRLDGAGNEEPSSPVVASPRSWNVDRGRSRVRRTSNPFSEASLRRRGYHSITTSFQNKVFHLEKRWKLVRELGSGAYGVVISAADEISGETVAIKLVTRVFEKIQFAKRALREITLLRHFSHHGNITGLIDVDAISPDFTEIYIFMEPMEADLHQIIRSGQVLTNEHVQYFTYQILRGMKYIHSSGVIHRDLKPGNLLVNADCELKICDFGLSRGFDATPDETATHLTEYVATRWYRAPEIMLAYRKYDTAIDVWSIGCILAELLLGAPLFKGKDYVDQLNKIFAVLGSPNGQVIKKIGSPKAQAYVRSLPLRRMVPLKKIIPNAELEALQMLNKMLCFDPSDRITVRQALEHPWLSSYHDPDDEPDCPVKFEKWREIERLETMEEFREALWNEIEEYRSEVRGLNLNIDFVVREYTEDALPDGMRPGGIRQRAASQSSAILEEAALRESPVIHAEPPKMPDHEELSAIAEDEVSEPLQTAEPEEIQEPPASQSEDELETGKTREATDVLPDIMPSLSPEISHRRSVTTPTDPVVTYARRSSILQPSRQGSTYNSPVPGAFVSAFIEGSSTAEKPPQGGIPFPTQGYVVPARSRTGSTVGGEIPRRLLRTLSTVSIHESAEGHAGGLAGIAPIGKFITEVNTEADAPPSEVPKDFGISSDVEGEEETAKGGKKPARFTVP</sequence>
<dbReference type="PANTHER" id="PTHR24055">
    <property type="entry name" value="MITOGEN-ACTIVATED PROTEIN KINASE"/>
    <property type="match status" value="1"/>
</dbReference>
<evidence type="ECO:0000313" key="12">
    <source>
        <dbReference type="Proteomes" id="UP000567179"/>
    </source>
</evidence>
<dbReference type="InterPro" id="IPR008271">
    <property type="entry name" value="Ser/Thr_kinase_AS"/>
</dbReference>
<gene>
    <name evidence="11" type="ORF">D9619_006651</name>
</gene>
<dbReference type="Gene3D" id="1.10.510.10">
    <property type="entry name" value="Transferase(Phosphotransferase) domain 1"/>
    <property type="match status" value="1"/>
</dbReference>
<dbReference type="OrthoDB" id="192887at2759"/>
<evidence type="ECO:0000256" key="8">
    <source>
        <dbReference type="RuleBase" id="RU361165"/>
    </source>
</evidence>
<comment type="catalytic activity">
    <reaction evidence="8">
        <text>L-threonyl-[protein] + ATP = O-phospho-L-threonyl-[protein] + ADP + H(+)</text>
        <dbReference type="Rhea" id="RHEA:46608"/>
        <dbReference type="Rhea" id="RHEA-COMP:11060"/>
        <dbReference type="Rhea" id="RHEA-COMP:11605"/>
        <dbReference type="ChEBI" id="CHEBI:15378"/>
        <dbReference type="ChEBI" id="CHEBI:30013"/>
        <dbReference type="ChEBI" id="CHEBI:30616"/>
        <dbReference type="ChEBI" id="CHEBI:61977"/>
        <dbReference type="ChEBI" id="CHEBI:456216"/>
        <dbReference type="EC" id="2.7.11.24"/>
    </reaction>
</comment>
<dbReference type="InterPro" id="IPR050117">
    <property type="entry name" value="MAPK"/>
</dbReference>
<comment type="cofactor">
    <cofactor evidence="8">
        <name>Mg(2+)</name>
        <dbReference type="ChEBI" id="CHEBI:18420"/>
    </cofactor>
</comment>
<dbReference type="AlphaFoldDB" id="A0A8H5EY67"/>
<comment type="similarity">
    <text evidence="8">Belongs to the protein kinase superfamily. Ser/Thr protein kinase family. MAP kinase subfamily.</text>
</comment>
<evidence type="ECO:0000256" key="6">
    <source>
        <dbReference type="ARBA" id="ARBA00022840"/>
    </source>
</evidence>
<evidence type="ECO:0000256" key="3">
    <source>
        <dbReference type="ARBA" id="ARBA00022679"/>
    </source>
</evidence>
<proteinExistence type="inferred from homology"/>
<keyword evidence="3 8" id="KW-0808">Transferase</keyword>
<dbReference type="PROSITE" id="PS50011">
    <property type="entry name" value="PROTEIN_KINASE_DOM"/>
    <property type="match status" value="1"/>
</dbReference>
<feature type="compositionally biased region" description="Basic residues" evidence="9">
    <location>
        <begin position="687"/>
        <end position="697"/>
    </location>
</feature>
<dbReference type="EC" id="2.7.11.24" evidence="1 8"/>
<feature type="binding site" evidence="7">
    <location>
        <position position="112"/>
    </location>
    <ligand>
        <name>ATP</name>
        <dbReference type="ChEBI" id="CHEBI:30616"/>
    </ligand>
</feature>
<feature type="domain" description="Protein kinase" evidence="10">
    <location>
        <begin position="83"/>
        <end position="373"/>
    </location>
</feature>
<evidence type="ECO:0000256" key="1">
    <source>
        <dbReference type="ARBA" id="ARBA00012411"/>
    </source>
</evidence>
<comment type="activity regulation">
    <text evidence="8">Activated by threonine and tyrosine phosphorylation.</text>
</comment>